<dbReference type="FunFam" id="3.30.160.40:FF:000002">
    <property type="entry name" value="Porphobilinogen deaminase"/>
    <property type="match status" value="1"/>
</dbReference>
<dbReference type="Pfam" id="PF01379">
    <property type="entry name" value="Porphobil_deam"/>
    <property type="match status" value="2"/>
</dbReference>
<dbReference type="SUPFAM" id="SSF54782">
    <property type="entry name" value="Porphobilinogen deaminase (hydroxymethylbilane synthase), C-terminal domain"/>
    <property type="match status" value="1"/>
</dbReference>
<dbReference type="GO" id="GO:0006782">
    <property type="term" value="P:protoporphyrinogen IX biosynthetic process"/>
    <property type="evidence" value="ECO:0007669"/>
    <property type="project" value="UniProtKB-UniPathway"/>
</dbReference>
<dbReference type="UniPathway" id="UPA00251">
    <property type="reaction ID" value="UER00319"/>
</dbReference>
<reference evidence="12 13" key="1">
    <citation type="submission" date="2014-09" db="EMBL/GenBank/DDBJ databases">
        <authorList>
            <person name="Ellenberger Sabrina"/>
        </authorList>
    </citation>
    <scope>NUCLEOTIDE SEQUENCE [LARGE SCALE GENOMIC DNA]</scope>
    <source>
        <strain evidence="12 13">CBS 412.66</strain>
    </source>
</reference>
<dbReference type="EMBL" id="LN734024">
    <property type="protein sequence ID" value="CEP19474.1"/>
    <property type="molecule type" value="Genomic_DNA"/>
</dbReference>
<evidence type="ECO:0000259" key="11">
    <source>
        <dbReference type="Pfam" id="PF03900"/>
    </source>
</evidence>
<evidence type="ECO:0000256" key="4">
    <source>
        <dbReference type="ARBA" id="ARBA00005638"/>
    </source>
</evidence>
<gene>
    <name evidence="12" type="primary">PARPA_13789.1 scaffold 47024</name>
</gene>
<dbReference type="GO" id="GO:0004418">
    <property type="term" value="F:hydroxymethylbilane synthase activity"/>
    <property type="evidence" value="ECO:0007669"/>
    <property type="project" value="UniProtKB-EC"/>
</dbReference>
<dbReference type="Gene3D" id="3.40.190.10">
    <property type="entry name" value="Periplasmic binding protein-like II"/>
    <property type="match status" value="2"/>
</dbReference>
<keyword evidence="7" id="KW-0627">Porphyrin biosynthesis</keyword>
<proteinExistence type="inferred from homology"/>
<dbReference type="GO" id="GO:0005737">
    <property type="term" value="C:cytoplasm"/>
    <property type="evidence" value="ECO:0007669"/>
    <property type="project" value="TreeGrafter"/>
</dbReference>
<evidence type="ECO:0000256" key="7">
    <source>
        <dbReference type="ARBA" id="ARBA00023244"/>
    </source>
</evidence>
<evidence type="ECO:0000256" key="6">
    <source>
        <dbReference type="ARBA" id="ARBA00022679"/>
    </source>
</evidence>
<evidence type="ECO:0000256" key="3">
    <source>
        <dbReference type="ARBA" id="ARBA00004735"/>
    </source>
</evidence>
<evidence type="ECO:0000259" key="10">
    <source>
        <dbReference type="Pfam" id="PF01379"/>
    </source>
</evidence>
<evidence type="ECO:0000256" key="8">
    <source>
        <dbReference type="ARBA" id="ARBA00030685"/>
    </source>
</evidence>
<accession>A0A0B7NWL6</accession>
<evidence type="ECO:0000256" key="5">
    <source>
        <dbReference type="ARBA" id="ARBA00012655"/>
    </source>
</evidence>
<dbReference type="PRINTS" id="PR00151">
    <property type="entry name" value="PORPHBDMNASE"/>
</dbReference>
<dbReference type="InterPro" id="IPR022417">
    <property type="entry name" value="Porphobilin_deaminase_N"/>
</dbReference>
<dbReference type="NCBIfam" id="TIGR00212">
    <property type="entry name" value="hemC"/>
    <property type="match status" value="1"/>
</dbReference>
<dbReference type="FunFam" id="3.40.190.10:FF:000004">
    <property type="entry name" value="Porphobilinogen deaminase"/>
    <property type="match status" value="1"/>
</dbReference>
<dbReference type="InterPro" id="IPR022418">
    <property type="entry name" value="Porphobilinogen_deaminase_C"/>
</dbReference>
<dbReference type="PROSITE" id="PS00533">
    <property type="entry name" value="PORPHOBILINOGEN_DEAM"/>
    <property type="match status" value="1"/>
</dbReference>
<name>A0A0B7NWL6_9FUNG</name>
<dbReference type="InterPro" id="IPR000860">
    <property type="entry name" value="HemC"/>
</dbReference>
<comment type="cofactor">
    <cofactor evidence="1">
        <name>dipyrromethane</name>
        <dbReference type="ChEBI" id="CHEBI:60342"/>
    </cofactor>
</comment>
<evidence type="ECO:0000256" key="9">
    <source>
        <dbReference type="ARBA" id="ARBA00033064"/>
    </source>
</evidence>
<evidence type="ECO:0000256" key="1">
    <source>
        <dbReference type="ARBA" id="ARBA00001916"/>
    </source>
</evidence>
<feature type="domain" description="Porphobilinogen deaminase N-terminal" evidence="10">
    <location>
        <begin position="195"/>
        <end position="257"/>
    </location>
</feature>
<comment type="similarity">
    <text evidence="4">Belongs to the HMBS family.</text>
</comment>
<dbReference type="OrthoDB" id="564646at2759"/>
<dbReference type="PANTHER" id="PTHR11557:SF0">
    <property type="entry name" value="PORPHOBILINOGEN DEAMINASE"/>
    <property type="match status" value="1"/>
</dbReference>
<feature type="domain" description="Porphobilinogen deaminase N-terminal" evidence="10">
    <location>
        <begin position="17"/>
        <end position="162"/>
    </location>
</feature>
<keyword evidence="6" id="KW-0808">Transferase</keyword>
<dbReference type="InterPro" id="IPR036803">
    <property type="entry name" value="Porphobilinogen_deaminase_C_sf"/>
</dbReference>
<dbReference type="InterPro" id="IPR022419">
    <property type="entry name" value="Porphobilin_deaminase_cofac_BS"/>
</dbReference>
<comment type="function">
    <text evidence="2">Tetrapolymerization of the monopyrrole PBG into the hydroxymethylbilane pre-uroporphyrinogen in several discrete steps.</text>
</comment>
<dbReference type="CDD" id="cd13645">
    <property type="entry name" value="PBP2_HuPBGD_like"/>
    <property type="match status" value="1"/>
</dbReference>
<dbReference type="PANTHER" id="PTHR11557">
    <property type="entry name" value="PORPHOBILINOGEN DEAMINASE"/>
    <property type="match status" value="1"/>
</dbReference>
<dbReference type="PIRSF" id="PIRSF001438">
    <property type="entry name" value="4pyrrol_synth_OHMeBilane_synth"/>
    <property type="match status" value="1"/>
</dbReference>
<evidence type="ECO:0000256" key="2">
    <source>
        <dbReference type="ARBA" id="ARBA00002869"/>
    </source>
</evidence>
<keyword evidence="13" id="KW-1185">Reference proteome</keyword>
<feature type="domain" description="Porphobilinogen deaminase C-terminal" evidence="11">
    <location>
        <begin position="270"/>
        <end position="331"/>
    </location>
</feature>
<dbReference type="AlphaFoldDB" id="A0A0B7NWL6"/>
<dbReference type="Pfam" id="PF03900">
    <property type="entry name" value="Porphobil_deamC"/>
    <property type="match status" value="1"/>
</dbReference>
<dbReference type="EC" id="2.5.1.61" evidence="5"/>
<protein>
    <recommendedName>
        <fullName evidence="5">hydroxymethylbilane synthase</fullName>
        <ecNumber evidence="5">2.5.1.61</ecNumber>
    </recommendedName>
    <alternativeName>
        <fullName evidence="9">Hydroxymethylbilane synthase</fullName>
    </alternativeName>
    <alternativeName>
        <fullName evidence="8">Pre-uroporphyrinogen synthase</fullName>
    </alternativeName>
</protein>
<sequence>MAATSDLLTIEKRKTFVIGSRKSELALKQTYIVRDKLESLFPQYEFKIETMSTTGDKILNQALSKIGEKALFTKELEIALEKGSVDFVVHSLKDLPTVLPEGMLLGAIMEREDPNDALVLNEKNKNQTLNTLPAGSVIGTSSLRRVAQLKRRYPHLTFTDVRKFVRIVCPGWMEWGLKDMAFFKLVMLNRLFCRNTRLAKLDDVSGPYSGIILAVAGLSRLGKGDRISKILEPSDSLHAVSQGALGIECREQDKDVQKLLEALNHDNTRITCLSERALMRTLEGGCSVPIGVNTKLDLENNTLWMHGLVASLDGQNVVECKHEISLADAETRCQRELLAEGLGTTVANMLCKDGADKILDELRHHHS</sequence>
<dbReference type="STRING" id="35722.A0A0B7NWL6"/>
<dbReference type="Proteomes" id="UP000054107">
    <property type="component" value="Unassembled WGS sequence"/>
</dbReference>
<evidence type="ECO:0000313" key="13">
    <source>
        <dbReference type="Proteomes" id="UP000054107"/>
    </source>
</evidence>
<dbReference type="SUPFAM" id="SSF53850">
    <property type="entry name" value="Periplasmic binding protein-like II"/>
    <property type="match status" value="2"/>
</dbReference>
<evidence type="ECO:0000313" key="12">
    <source>
        <dbReference type="EMBL" id="CEP19474.1"/>
    </source>
</evidence>
<dbReference type="Gene3D" id="3.30.160.40">
    <property type="entry name" value="Porphobilinogen deaminase, C-terminal domain"/>
    <property type="match status" value="1"/>
</dbReference>
<organism evidence="12 13">
    <name type="scientific">Parasitella parasitica</name>
    <dbReference type="NCBI Taxonomy" id="35722"/>
    <lineage>
        <taxon>Eukaryota</taxon>
        <taxon>Fungi</taxon>
        <taxon>Fungi incertae sedis</taxon>
        <taxon>Mucoromycota</taxon>
        <taxon>Mucoromycotina</taxon>
        <taxon>Mucoromycetes</taxon>
        <taxon>Mucorales</taxon>
        <taxon>Mucorineae</taxon>
        <taxon>Mucoraceae</taxon>
        <taxon>Parasitella</taxon>
    </lineage>
</organism>
<comment type="pathway">
    <text evidence="3">Porphyrin-containing compound metabolism; protoporphyrin-IX biosynthesis; coproporphyrinogen-III from 5-aminolevulinate: step 2/4.</text>
</comment>